<dbReference type="eggNOG" id="ENOG5033822">
    <property type="taxonomic scope" value="Bacteria"/>
</dbReference>
<dbReference type="EMBL" id="AMCZ02000011">
    <property type="protein sequence ID" value="EWC41300.1"/>
    <property type="molecule type" value="Genomic_DNA"/>
</dbReference>
<evidence type="ECO:0000313" key="2">
    <source>
        <dbReference type="EMBL" id="EWC41300.1"/>
    </source>
</evidence>
<name>A0A061JSI9_STUST</name>
<sequence>MDYFIIAITTVAGLAFHGWLIVRFRRWADRDLALSIAGSNPDKRNWMLQRLAEAKAQNIRRRDLQSWLEQQAQRYPDA</sequence>
<dbReference type="GO" id="GO:0005840">
    <property type="term" value="C:ribosome"/>
    <property type="evidence" value="ECO:0007669"/>
    <property type="project" value="UniProtKB-KW"/>
</dbReference>
<comment type="caution">
    <text evidence="2">The sequence shown here is derived from an EMBL/GenBank/DDBJ whole genome shotgun (WGS) entry which is preliminary data.</text>
</comment>
<proteinExistence type="predicted"/>
<keyword evidence="2" id="KW-0689">Ribosomal protein</keyword>
<reference evidence="2 3" key="1">
    <citation type="journal article" date="2013" name="Genome Announc.">
        <title>Draft Genome of the Nitrogen-Fixing Bacterium Pseudomonas stutzeri Strain KOS6 Isolated from Industrial Hydrocarbon Sludge.</title>
        <authorList>
            <person name="Grigoryeva T.V."/>
            <person name="Laikov A.V."/>
            <person name="Naumova R.P."/>
            <person name="Manolov A.I."/>
            <person name="Larin A.K."/>
            <person name="Karpova I.Y."/>
            <person name="Semashko T.A."/>
            <person name="Alexeev D.G."/>
            <person name="Kostryukova E.S."/>
            <person name="Muller R."/>
            <person name="Govorun V.M."/>
        </authorList>
    </citation>
    <scope>NUCLEOTIDE SEQUENCE [LARGE SCALE GENOMIC DNA]</scope>
    <source>
        <strain evidence="2 3">KOS6</strain>
    </source>
</reference>
<dbReference type="RefSeq" id="WP_003294991.1">
    <property type="nucleotide sequence ID" value="NZ_KK020678.1"/>
</dbReference>
<dbReference type="AlphaFoldDB" id="A0A061JSI9"/>
<evidence type="ECO:0000256" key="1">
    <source>
        <dbReference type="SAM" id="Phobius"/>
    </source>
</evidence>
<keyword evidence="1" id="KW-0472">Membrane</keyword>
<keyword evidence="1" id="KW-1133">Transmembrane helix</keyword>
<dbReference type="Proteomes" id="UP000026923">
    <property type="component" value="Unassembled WGS sequence"/>
</dbReference>
<feature type="transmembrane region" description="Helical" evidence="1">
    <location>
        <begin position="6"/>
        <end position="22"/>
    </location>
</feature>
<evidence type="ECO:0000313" key="3">
    <source>
        <dbReference type="Proteomes" id="UP000026923"/>
    </source>
</evidence>
<dbReference type="HOGENOM" id="CLU_180050_0_0_6"/>
<protein>
    <submittedName>
        <fullName evidence="2">30S ribosomal protein S3</fullName>
    </submittedName>
</protein>
<dbReference type="OrthoDB" id="6089792at2"/>
<keyword evidence="2" id="KW-0687">Ribonucleoprotein</keyword>
<gene>
    <name evidence="2" type="ORF">B597_010235</name>
</gene>
<keyword evidence="1" id="KW-0812">Transmembrane</keyword>
<accession>A0A061JSI9</accession>
<organism evidence="2 3">
    <name type="scientific">Stutzerimonas stutzeri KOS6</name>
    <dbReference type="NCBI Taxonomy" id="1218352"/>
    <lineage>
        <taxon>Bacteria</taxon>
        <taxon>Pseudomonadati</taxon>
        <taxon>Pseudomonadota</taxon>
        <taxon>Gammaproteobacteria</taxon>
        <taxon>Pseudomonadales</taxon>
        <taxon>Pseudomonadaceae</taxon>
        <taxon>Stutzerimonas</taxon>
    </lineage>
</organism>